<evidence type="ECO:0008006" key="2">
    <source>
        <dbReference type="Google" id="ProtNLM"/>
    </source>
</evidence>
<sequence>MKIIYVFICVLFLLLVSGCQTIDNKSQSAIKKENEKLSKFIQQPESELKIVMGEPDNIVYDDKGSKFFVYTKKKYSITCERKFEINENKMVVGFTSKGCF</sequence>
<name>A0A383EP94_9ZZZZ</name>
<proteinExistence type="predicted"/>
<dbReference type="AlphaFoldDB" id="A0A383EP94"/>
<accession>A0A383EP94</accession>
<dbReference type="EMBL" id="UINC01227699">
    <property type="protein sequence ID" value="SVE58696.1"/>
    <property type="molecule type" value="Genomic_DNA"/>
</dbReference>
<gene>
    <name evidence="1" type="ORF">METZ01_LOCUS511550</name>
</gene>
<protein>
    <recommendedName>
        <fullName evidence="2">Lipoprotein SmpA/OmlA domain-containing protein</fullName>
    </recommendedName>
</protein>
<dbReference type="PROSITE" id="PS51257">
    <property type="entry name" value="PROKAR_LIPOPROTEIN"/>
    <property type="match status" value="1"/>
</dbReference>
<evidence type="ECO:0000313" key="1">
    <source>
        <dbReference type="EMBL" id="SVE58696.1"/>
    </source>
</evidence>
<reference evidence="1" key="1">
    <citation type="submission" date="2018-05" db="EMBL/GenBank/DDBJ databases">
        <authorList>
            <person name="Lanie J.A."/>
            <person name="Ng W.-L."/>
            <person name="Kazmierczak K.M."/>
            <person name="Andrzejewski T.M."/>
            <person name="Davidsen T.M."/>
            <person name="Wayne K.J."/>
            <person name="Tettelin H."/>
            <person name="Glass J.I."/>
            <person name="Rusch D."/>
            <person name="Podicherti R."/>
            <person name="Tsui H.-C.T."/>
            <person name="Winkler M.E."/>
        </authorList>
    </citation>
    <scope>NUCLEOTIDE SEQUENCE</scope>
</reference>
<organism evidence="1">
    <name type="scientific">marine metagenome</name>
    <dbReference type="NCBI Taxonomy" id="408172"/>
    <lineage>
        <taxon>unclassified sequences</taxon>
        <taxon>metagenomes</taxon>
        <taxon>ecological metagenomes</taxon>
    </lineage>
</organism>